<dbReference type="RefSeq" id="WP_042390803.1">
    <property type="nucleotide sequence ID" value="NZ_BBMZ01000009.1"/>
</dbReference>
<gene>
    <name evidence="1" type="ORF">EV102420_09_00420</name>
</gene>
<dbReference type="AlphaFoldDB" id="A0A090UZI2"/>
<dbReference type="EMBL" id="BBMZ01000009">
    <property type="protein sequence ID" value="GAL58010.1"/>
    <property type="molecule type" value="Genomic_DNA"/>
</dbReference>
<evidence type="ECO:0000313" key="1">
    <source>
        <dbReference type="EMBL" id="GAL58010.1"/>
    </source>
</evidence>
<reference evidence="1 2" key="1">
    <citation type="submission" date="2014-09" db="EMBL/GenBank/DDBJ databases">
        <title>Whole genome shotgun sequence of Escherichia vulneris NBRC 102420.</title>
        <authorList>
            <person name="Yoshida Y."/>
            <person name="Hosoyama A."/>
            <person name="Tsuchikane K."/>
            <person name="Ohji S."/>
            <person name="Ichikawa N."/>
            <person name="Kimura A."/>
            <person name="Yamazoe A."/>
            <person name="Ezaki T."/>
            <person name="Fujita N."/>
        </authorList>
    </citation>
    <scope>NUCLEOTIDE SEQUENCE [LARGE SCALE GENOMIC DNA]</scope>
    <source>
        <strain evidence="1 2">NBRC 102420</strain>
    </source>
</reference>
<evidence type="ECO:0000313" key="2">
    <source>
        <dbReference type="Proteomes" id="UP000029462"/>
    </source>
</evidence>
<comment type="caution">
    <text evidence="1">The sequence shown here is derived from an EMBL/GenBank/DDBJ whole genome shotgun (WGS) entry which is preliminary data.</text>
</comment>
<sequence>MKFSYRHGFDPEYNKKPIREDAPEWLRSLFFVTVLDNFLYIDGDSRIANDENKPLGIKALIERLCAENGQETDHEDFDSWYCHDALKVRLQHMRWFQFYDAVEIIGDLLRKRDVERGHTWGKKVSEDITFPSYRQKLNELFASRNIDWKMNSAGRLETPLPNELEQKVDETNNILQDQFEPARRHYVKARAFALGAHKDPENSIKESISAIESMCRTYYPSASTLGEVLKLMRKENIISPMLLTVIEKFYAYTNAEPAVRHGSNKVSSVLEYDAEFVLHISAAFIRTIIQRKAVLDN</sequence>
<evidence type="ECO:0008006" key="3">
    <source>
        <dbReference type="Google" id="ProtNLM"/>
    </source>
</evidence>
<accession>A0A090UZI2</accession>
<proteinExistence type="predicted"/>
<protein>
    <recommendedName>
        <fullName evidence="3">Abortive infection protein-like C-terminal domain-containing protein</fullName>
    </recommendedName>
</protein>
<dbReference type="OrthoDB" id="9786278at2"/>
<organism evidence="1 2">
    <name type="scientific">Pseudescherichia vulneris NBRC 102420</name>
    <dbReference type="NCBI Taxonomy" id="1115515"/>
    <lineage>
        <taxon>Bacteria</taxon>
        <taxon>Pseudomonadati</taxon>
        <taxon>Pseudomonadota</taxon>
        <taxon>Gammaproteobacteria</taxon>
        <taxon>Enterobacterales</taxon>
        <taxon>Enterobacteriaceae</taxon>
        <taxon>Pseudescherichia</taxon>
    </lineage>
</organism>
<keyword evidence="2" id="KW-1185">Reference proteome</keyword>
<dbReference type="Proteomes" id="UP000029462">
    <property type="component" value="Unassembled WGS sequence"/>
</dbReference>
<name>A0A090UZI2_PSEVU</name>